<name>A0ABT9QJ67_9ACTN</name>
<proteinExistence type="predicted"/>
<evidence type="ECO:0000313" key="4">
    <source>
        <dbReference type="EMBL" id="MDP9846396.1"/>
    </source>
</evidence>
<dbReference type="PANTHER" id="PTHR38593">
    <property type="entry name" value="BLR2558 PROTEIN"/>
    <property type="match status" value="1"/>
</dbReference>
<dbReference type="InterPro" id="IPR012347">
    <property type="entry name" value="Ferritin-like"/>
</dbReference>
<keyword evidence="2" id="KW-1133">Transmembrane helix</keyword>
<dbReference type="Pfam" id="PF13628">
    <property type="entry name" value="DUF4142"/>
    <property type="match status" value="1"/>
</dbReference>
<feature type="region of interest" description="Disordered" evidence="1">
    <location>
        <begin position="210"/>
        <end position="234"/>
    </location>
</feature>
<organism evidence="4 5">
    <name type="scientific">Streptosporangium lutulentum</name>
    <dbReference type="NCBI Taxonomy" id="1461250"/>
    <lineage>
        <taxon>Bacteria</taxon>
        <taxon>Bacillati</taxon>
        <taxon>Actinomycetota</taxon>
        <taxon>Actinomycetes</taxon>
        <taxon>Streptosporangiales</taxon>
        <taxon>Streptosporangiaceae</taxon>
        <taxon>Streptosporangium</taxon>
    </lineage>
</organism>
<evidence type="ECO:0000313" key="5">
    <source>
        <dbReference type="Proteomes" id="UP001225356"/>
    </source>
</evidence>
<comment type="caution">
    <text evidence="4">The sequence shown here is derived from an EMBL/GenBank/DDBJ whole genome shotgun (WGS) entry which is preliminary data.</text>
</comment>
<dbReference type="PANTHER" id="PTHR38593:SF1">
    <property type="entry name" value="BLR2558 PROTEIN"/>
    <property type="match status" value="1"/>
</dbReference>
<keyword evidence="2" id="KW-0812">Transmembrane</keyword>
<protein>
    <submittedName>
        <fullName evidence="4">Outer membrane protein</fullName>
    </submittedName>
</protein>
<feature type="compositionally biased region" description="Pro residues" evidence="1">
    <location>
        <begin position="211"/>
        <end position="221"/>
    </location>
</feature>
<evidence type="ECO:0000256" key="2">
    <source>
        <dbReference type="SAM" id="Phobius"/>
    </source>
</evidence>
<dbReference type="EMBL" id="JAUSQU010000001">
    <property type="protein sequence ID" value="MDP9846396.1"/>
    <property type="molecule type" value="Genomic_DNA"/>
</dbReference>
<evidence type="ECO:0000256" key="1">
    <source>
        <dbReference type="SAM" id="MobiDB-lite"/>
    </source>
</evidence>
<sequence length="234" mass="25263">MATRRPGRTVFGKLRRRFGTGEALLFGIFIAIAAVAVVVLTPPGGSSSTSATPQGWTQTSHGPLSPADRDFLAKVRMAGLWEIPTGQQAQQRAGNKRVKEVGMHLMTDHLKLDEEVRDVAARLNVVLPSQPNADQQGWMAQLSSLSGSEYDRTFAQLLRQAHGKVFGVVAGIRAGTRNDLIRPFAQRAVNVVMKHMALLESTGLVDYSLLPEPPAPSPPPATAALDTPVRREIS</sequence>
<dbReference type="RefSeq" id="WP_307562849.1">
    <property type="nucleotide sequence ID" value="NZ_JAUSQU010000001.1"/>
</dbReference>
<feature type="domain" description="DUF4142" evidence="3">
    <location>
        <begin position="67"/>
        <end position="197"/>
    </location>
</feature>
<gene>
    <name evidence="4" type="ORF">J2853_005607</name>
</gene>
<feature type="region of interest" description="Disordered" evidence="1">
    <location>
        <begin position="44"/>
        <end position="64"/>
    </location>
</feature>
<feature type="transmembrane region" description="Helical" evidence="2">
    <location>
        <begin position="21"/>
        <end position="40"/>
    </location>
</feature>
<dbReference type="Proteomes" id="UP001225356">
    <property type="component" value="Unassembled WGS sequence"/>
</dbReference>
<dbReference type="Gene3D" id="1.20.1260.10">
    <property type="match status" value="1"/>
</dbReference>
<reference evidence="4 5" key="1">
    <citation type="submission" date="2023-07" db="EMBL/GenBank/DDBJ databases">
        <title>Sequencing the genomes of 1000 actinobacteria strains.</title>
        <authorList>
            <person name="Klenk H.-P."/>
        </authorList>
    </citation>
    <scope>NUCLEOTIDE SEQUENCE [LARGE SCALE GENOMIC DNA]</scope>
    <source>
        <strain evidence="4 5">DSM 46740</strain>
    </source>
</reference>
<accession>A0ABT9QJ67</accession>
<dbReference type="InterPro" id="IPR025419">
    <property type="entry name" value="DUF4142"/>
</dbReference>
<keyword evidence="2" id="KW-0472">Membrane</keyword>
<feature type="compositionally biased region" description="Low complexity" evidence="1">
    <location>
        <begin position="44"/>
        <end position="55"/>
    </location>
</feature>
<evidence type="ECO:0000259" key="3">
    <source>
        <dbReference type="Pfam" id="PF13628"/>
    </source>
</evidence>
<keyword evidence="5" id="KW-1185">Reference proteome</keyword>